<reference evidence="4" key="1">
    <citation type="submission" date="2021-02" db="EMBL/GenBank/DDBJ databases">
        <authorList>
            <person name="Nowell W R."/>
        </authorList>
    </citation>
    <scope>NUCLEOTIDE SEQUENCE</scope>
</reference>
<evidence type="ECO:0000313" key="4">
    <source>
        <dbReference type="EMBL" id="CAF1469189.1"/>
    </source>
</evidence>
<dbReference type="Pfam" id="PF01399">
    <property type="entry name" value="PCI"/>
    <property type="match status" value="1"/>
</dbReference>
<feature type="non-terminal residue" evidence="4">
    <location>
        <position position="164"/>
    </location>
</feature>
<dbReference type="EMBL" id="CAJNOL010009617">
    <property type="protein sequence ID" value="CAF1644469.1"/>
    <property type="molecule type" value="Genomic_DNA"/>
</dbReference>
<evidence type="ECO:0000313" key="7">
    <source>
        <dbReference type="Proteomes" id="UP000663870"/>
    </source>
</evidence>
<protein>
    <recommendedName>
        <fullName evidence="2">CSN12-like protein</fullName>
    </recommendedName>
</protein>
<dbReference type="PANTHER" id="PTHR12732">
    <property type="entry name" value="UNCHARACTERIZED PROTEASOME COMPONENT REGION PCI-CONTAINING"/>
    <property type="match status" value="1"/>
</dbReference>
<name>A0A815R169_9BILA</name>
<dbReference type="GO" id="GO:0003690">
    <property type="term" value="F:double-stranded DNA binding"/>
    <property type="evidence" value="ECO:0007669"/>
    <property type="project" value="InterPro"/>
</dbReference>
<organism evidence="4 6">
    <name type="scientific">Rotaria sordida</name>
    <dbReference type="NCBI Taxonomy" id="392033"/>
    <lineage>
        <taxon>Eukaryota</taxon>
        <taxon>Metazoa</taxon>
        <taxon>Spiralia</taxon>
        <taxon>Gnathifera</taxon>
        <taxon>Rotifera</taxon>
        <taxon>Eurotatoria</taxon>
        <taxon>Bdelloidea</taxon>
        <taxon>Philodinida</taxon>
        <taxon>Philodinidae</taxon>
        <taxon>Rotaria</taxon>
    </lineage>
</organism>
<comment type="caution">
    <text evidence="4">The sequence shown here is derived from an EMBL/GenBank/DDBJ whole genome shotgun (WGS) entry which is preliminary data.</text>
</comment>
<dbReference type="GO" id="GO:0000973">
    <property type="term" value="P:post-transcriptional tethering of RNA polymerase II gene DNA at nuclear periphery"/>
    <property type="evidence" value="ECO:0007669"/>
    <property type="project" value="TreeGrafter"/>
</dbReference>
<dbReference type="GO" id="GO:0006368">
    <property type="term" value="P:transcription elongation by RNA polymerase II"/>
    <property type="evidence" value="ECO:0007669"/>
    <property type="project" value="TreeGrafter"/>
</dbReference>
<keyword evidence="7" id="KW-1185">Reference proteome</keyword>
<evidence type="ECO:0000256" key="2">
    <source>
        <dbReference type="ARBA" id="ARBA00033214"/>
    </source>
</evidence>
<comment type="similarity">
    <text evidence="1">Belongs to the CSN12 family.</text>
</comment>
<dbReference type="AlphaFoldDB" id="A0A815R169"/>
<evidence type="ECO:0000313" key="5">
    <source>
        <dbReference type="EMBL" id="CAF1644469.1"/>
    </source>
</evidence>
<dbReference type="Proteomes" id="UP000663870">
    <property type="component" value="Unassembled WGS sequence"/>
</dbReference>
<proteinExistence type="inferred from homology"/>
<accession>A0A815R169</accession>
<dbReference type="EMBL" id="CAJNOH010007945">
    <property type="protein sequence ID" value="CAF1469189.1"/>
    <property type="molecule type" value="Genomic_DNA"/>
</dbReference>
<dbReference type="GO" id="GO:0003723">
    <property type="term" value="F:RNA binding"/>
    <property type="evidence" value="ECO:0007669"/>
    <property type="project" value="InterPro"/>
</dbReference>
<sequence>KSCLFKDDYRKSTECFDPIFQRCPQFMKKNKESILIHLCISKMQFGYTPCLKIISKYKLNAFYDLLLSVKQGLLLHIETLYLLAVRNLFRQVWLLMNKENKISIEIFTRAFQWSNHDQTCDQLQCATLMATLICQNRIKAYISYKHMTVVLSKEDPFPKIQQII</sequence>
<dbReference type="InterPro" id="IPR000717">
    <property type="entry name" value="PCI_dom"/>
</dbReference>
<dbReference type="GO" id="GO:0070390">
    <property type="term" value="C:transcription export complex 2"/>
    <property type="evidence" value="ECO:0007669"/>
    <property type="project" value="TreeGrafter"/>
</dbReference>
<dbReference type="Gene3D" id="1.10.10.10">
    <property type="entry name" value="Winged helix-like DNA-binding domain superfamily/Winged helix DNA-binding domain"/>
    <property type="match status" value="1"/>
</dbReference>
<dbReference type="InterPro" id="IPR036388">
    <property type="entry name" value="WH-like_DNA-bd_sf"/>
</dbReference>
<evidence type="ECO:0000259" key="3">
    <source>
        <dbReference type="Pfam" id="PF01399"/>
    </source>
</evidence>
<gene>
    <name evidence="5" type="ORF">JXQ802_LOCUS53675</name>
    <name evidence="4" type="ORF">PYM288_LOCUS37272</name>
</gene>
<evidence type="ECO:0000256" key="1">
    <source>
        <dbReference type="ARBA" id="ARBA00025771"/>
    </source>
</evidence>
<feature type="domain" description="PCI" evidence="3">
    <location>
        <begin position="69"/>
        <end position="153"/>
    </location>
</feature>
<dbReference type="PANTHER" id="PTHR12732:SF0">
    <property type="entry name" value="PCI DOMAIN-CONTAINING PROTEIN 2"/>
    <property type="match status" value="1"/>
</dbReference>
<dbReference type="Proteomes" id="UP000663854">
    <property type="component" value="Unassembled WGS sequence"/>
</dbReference>
<evidence type="ECO:0000313" key="6">
    <source>
        <dbReference type="Proteomes" id="UP000663854"/>
    </source>
</evidence>
<dbReference type="GO" id="GO:0016973">
    <property type="term" value="P:poly(A)+ mRNA export from nucleus"/>
    <property type="evidence" value="ECO:0007669"/>
    <property type="project" value="TreeGrafter"/>
</dbReference>
<dbReference type="InterPro" id="IPR045114">
    <property type="entry name" value="Csn12-like"/>
</dbReference>